<protein>
    <recommendedName>
        <fullName evidence="7 8">Aspartate--ammonia ligase</fullName>
        <ecNumber evidence="7 8">6.3.1.1</ecNumber>
    </recommendedName>
    <alternativeName>
        <fullName evidence="7">Asparagine synthetase A</fullName>
    </alternativeName>
</protein>
<evidence type="ECO:0000256" key="3">
    <source>
        <dbReference type="ARBA" id="ARBA00022605"/>
    </source>
</evidence>
<dbReference type="RefSeq" id="WP_071136981.1">
    <property type="nucleotide sequence ID" value="NZ_JBASDY010000262.1"/>
</dbReference>
<organism evidence="10 11">
    <name type="scientific">Petrimonas mucosa</name>
    <dbReference type="NCBI Taxonomy" id="1642646"/>
    <lineage>
        <taxon>Bacteria</taxon>
        <taxon>Pseudomonadati</taxon>
        <taxon>Bacteroidota</taxon>
        <taxon>Bacteroidia</taxon>
        <taxon>Bacteroidales</taxon>
        <taxon>Dysgonomonadaceae</taxon>
        <taxon>Petrimonas</taxon>
    </lineage>
</organism>
<keyword evidence="3 7" id="KW-0028">Amino-acid biosynthesis</keyword>
<accession>A0A1G4G7N6</accession>
<dbReference type="AlphaFoldDB" id="A0A1G4G7N6"/>
<dbReference type="KEGG" id="pmuc:ING2E5A_1706"/>
<evidence type="ECO:0000256" key="7">
    <source>
        <dbReference type="HAMAP-Rule" id="MF_00555"/>
    </source>
</evidence>
<keyword evidence="1 7" id="KW-0963">Cytoplasm</keyword>
<reference evidence="10 11" key="1">
    <citation type="submission" date="2016-08" db="EMBL/GenBank/DDBJ databases">
        <authorList>
            <person name="Seilhamer J.J."/>
        </authorList>
    </citation>
    <scope>NUCLEOTIDE SEQUENCE [LARGE SCALE GENOMIC DNA]</scope>
    <source>
        <strain evidence="10">ING2-E5A</strain>
    </source>
</reference>
<comment type="subcellular location">
    <subcellularLocation>
        <location evidence="7">Cytoplasm</location>
    </subcellularLocation>
</comment>
<keyword evidence="4 7" id="KW-0547">Nucleotide-binding</keyword>
<dbReference type="PANTHER" id="PTHR30073">
    <property type="entry name" value="ASPARTATE--AMMONIA LIGASE"/>
    <property type="match status" value="1"/>
</dbReference>
<dbReference type="Proteomes" id="UP000178485">
    <property type="component" value="Chromosome i"/>
</dbReference>
<keyword evidence="6 7" id="KW-0061">Asparagine biosynthesis</keyword>
<dbReference type="InterPro" id="IPR045864">
    <property type="entry name" value="aa-tRNA-synth_II/BPL/LPL"/>
</dbReference>
<keyword evidence="11" id="KW-1185">Reference proteome</keyword>
<gene>
    <name evidence="7 10" type="primary">asnA</name>
    <name evidence="10" type="ORF">ING2E5A_1706</name>
</gene>
<comment type="pathway">
    <text evidence="7">Amino-acid biosynthesis; L-asparagine biosynthesis; L-asparagine from L-aspartate (ammonia route): step 1/1.</text>
</comment>
<evidence type="ECO:0000256" key="2">
    <source>
        <dbReference type="ARBA" id="ARBA00022598"/>
    </source>
</evidence>
<comment type="catalytic activity">
    <reaction evidence="7">
        <text>L-aspartate + NH4(+) + ATP = L-asparagine + AMP + diphosphate + H(+)</text>
        <dbReference type="Rhea" id="RHEA:11372"/>
        <dbReference type="ChEBI" id="CHEBI:15378"/>
        <dbReference type="ChEBI" id="CHEBI:28938"/>
        <dbReference type="ChEBI" id="CHEBI:29991"/>
        <dbReference type="ChEBI" id="CHEBI:30616"/>
        <dbReference type="ChEBI" id="CHEBI:33019"/>
        <dbReference type="ChEBI" id="CHEBI:58048"/>
        <dbReference type="ChEBI" id="CHEBI:456215"/>
        <dbReference type="EC" id="6.3.1.1"/>
    </reaction>
</comment>
<proteinExistence type="inferred from homology"/>
<dbReference type="HAMAP" id="MF_00555">
    <property type="entry name" value="AsnA"/>
    <property type="match status" value="1"/>
</dbReference>
<comment type="similarity">
    <text evidence="7">Belongs to the class-II aminoacyl-tRNA synthetase family. AsnA subfamily.</text>
</comment>
<name>A0A1G4G7N6_9BACT</name>
<dbReference type="CDD" id="cd00645">
    <property type="entry name" value="AsnA"/>
    <property type="match status" value="1"/>
</dbReference>
<evidence type="ECO:0000256" key="4">
    <source>
        <dbReference type="ARBA" id="ARBA00022741"/>
    </source>
</evidence>
<keyword evidence="2 7" id="KW-0436">Ligase</keyword>
<dbReference type="GO" id="GO:0004071">
    <property type="term" value="F:aspartate-ammonia ligase activity"/>
    <property type="evidence" value="ECO:0007669"/>
    <property type="project" value="UniProtKB-UniRule"/>
</dbReference>
<dbReference type="Pfam" id="PF03590">
    <property type="entry name" value="AsnA"/>
    <property type="match status" value="1"/>
</dbReference>
<evidence type="ECO:0000259" key="9">
    <source>
        <dbReference type="PROSITE" id="PS50862"/>
    </source>
</evidence>
<evidence type="ECO:0000256" key="8">
    <source>
        <dbReference type="NCBIfam" id="TIGR00669"/>
    </source>
</evidence>
<feature type="domain" description="Aminoacyl-transfer RNA synthetases class-II family profile" evidence="9">
    <location>
        <begin position="103"/>
        <end position="330"/>
    </location>
</feature>
<dbReference type="InterPro" id="IPR004618">
    <property type="entry name" value="AsnA"/>
</dbReference>
<dbReference type="GO" id="GO:0070981">
    <property type="term" value="P:L-asparagine biosynthetic process"/>
    <property type="evidence" value="ECO:0007669"/>
    <property type="project" value="UniProtKB-UniRule"/>
</dbReference>
<dbReference type="PROSITE" id="PS50862">
    <property type="entry name" value="AA_TRNA_LIGASE_II"/>
    <property type="match status" value="1"/>
</dbReference>
<evidence type="ECO:0000256" key="1">
    <source>
        <dbReference type="ARBA" id="ARBA00022490"/>
    </source>
</evidence>
<dbReference type="STRING" id="1642646.ING2E5A_1706"/>
<evidence type="ECO:0000256" key="5">
    <source>
        <dbReference type="ARBA" id="ARBA00022840"/>
    </source>
</evidence>
<dbReference type="EC" id="6.3.1.1" evidence="7 8"/>
<dbReference type="Gene3D" id="3.30.930.10">
    <property type="entry name" value="Bira Bifunctional Protein, Domain 2"/>
    <property type="match status" value="1"/>
</dbReference>
<dbReference type="EMBL" id="LT608328">
    <property type="protein sequence ID" value="SCM58204.1"/>
    <property type="molecule type" value="Genomic_DNA"/>
</dbReference>
<keyword evidence="5 7" id="KW-0067">ATP-binding</keyword>
<evidence type="ECO:0000256" key="6">
    <source>
        <dbReference type="ARBA" id="ARBA00022888"/>
    </source>
</evidence>
<dbReference type="PIRSF" id="PIRSF001555">
    <property type="entry name" value="Asp_ammon_ligase"/>
    <property type="match status" value="1"/>
</dbReference>
<dbReference type="PANTHER" id="PTHR30073:SF5">
    <property type="entry name" value="ASPARTATE--AMMONIA LIGASE"/>
    <property type="match status" value="1"/>
</dbReference>
<dbReference type="NCBIfam" id="TIGR00669">
    <property type="entry name" value="asnA"/>
    <property type="match status" value="1"/>
</dbReference>
<dbReference type="SUPFAM" id="SSF55681">
    <property type="entry name" value="Class II aaRS and biotin synthetases"/>
    <property type="match status" value="1"/>
</dbReference>
<dbReference type="UniPathway" id="UPA00134">
    <property type="reaction ID" value="UER00194"/>
</dbReference>
<evidence type="ECO:0000313" key="10">
    <source>
        <dbReference type="EMBL" id="SCM58204.1"/>
    </source>
</evidence>
<evidence type="ECO:0000313" key="11">
    <source>
        <dbReference type="Proteomes" id="UP000178485"/>
    </source>
</evidence>
<dbReference type="InterPro" id="IPR006195">
    <property type="entry name" value="aa-tRNA-synth_II"/>
</dbReference>
<dbReference type="GO" id="GO:0005524">
    <property type="term" value="F:ATP binding"/>
    <property type="evidence" value="ECO:0007669"/>
    <property type="project" value="UniProtKB-UniRule"/>
</dbReference>
<sequence length="345" mass="39442">MSNLIIPKGYKPLLNLRQTELGIKKIKDFFQLNLASELRLRRVTAPLFVAKGTGINDDLNGVERPVSFPIKDMNDTVAEIVHSLAKWKRMTLADYGIEKGYGIYTDMNAIRADEELDNLHSLYVDQWDWELVIDESERRVSFLKDIVRRIYSAMLRTEYLVHEAFPRLIPELPREITFISSEELLQRYPDLSPKEREDVITKACGAVFIIGIGGKLSNGEPHDGRSADYDDWTTLNEEGFEGLNGDLLVWNSVLGRAMELSSMGIRVDREALLKQLKIKNEEGKLELFFHKRLINGELPLSIGGGIGQSRLCMYYLRKAHIGEIQASIWPKEMRKEAADNDIFLI</sequence>
<dbReference type="GO" id="GO:0005829">
    <property type="term" value="C:cytosol"/>
    <property type="evidence" value="ECO:0007669"/>
    <property type="project" value="TreeGrafter"/>
</dbReference>